<protein>
    <submittedName>
        <fullName evidence="4">Uncharacterized protein</fullName>
    </submittedName>
</protein>
<dbReference type="InterPro" id="IPR036282">
    <property type="entry name" value="Glutathione-S-Trfase_C_sf"/>
</dbReference>
<keyword evidence="5" id="KW-1185">Reference proteome</keyword>
<dbReference type="Gene3D" id="1.20.1050.10">
    <property type="match status" value="1"/>
</dbReference>
<dbReference type="InterPro" id="IPR004045">
    <property type="entry name" value="Glutathione_S-Trfase_N"/>
</dbReference>
<accession>A0A316U6B0</accession>
<dbReference type="SUPFAM" id="SSF52833">
    <property type="entry name" value="Thioredoxin-like"/>
    <property type="match status" value="1"/>
</dbReference>
<feature type="compositionally biased region" description="Pro residues" evidence="1">
    <location>
        <begin position="24"/>
        <end position="35"/>
    </location>
</feature>
<evidence type="ECO:0000256" key="1">
    <source>
        <dbReference type="SAM" id="MobiDB-lite"/>
    </source>
</evidence>
<evidence type="ECO:0000313" key="4">
    <source>
        <dbReference type="EMBL" id="PWN20797.1"/>
    </source>
</evidence>
<dbReference type="STRING" id="1684307.A0A316U6B0"/>
<evidence type="ECO:0000259" key="2">
    <source>
        <dbReference type="Pfam" id="PF13409"/>
    </source>
</evidence>
<gene>
    <name evidence="4" type="ORF">BCV69DRAFT_270501</name>
</gene>
<reference evidence="4 5" key="1">
    <citation type="journal article" date="2018" name="Mol. Biol. Evol.">
        <title>Broad Genomic Sampling Reveals a Smut Pathogenic Ancestry of the Fungal Clade Ustilaginomycotina.</title>
        <authorList>
            <person name="Kijpornyongpan T."/>
            <person name="Mondo S.J."/>
            <person name="Barry K."/>
            <person name="Sandor L."/>
            <person name="Lee J."/>
            <person name="Lipzen A."/>
            <person name="Pangilinan J."/>
            <person name="LaButti K."/>
            <person name="Hainaut M."/>
            <person name="Henrissat B."/>
            <person name="Grigoriev I.V."/>
            <person name="Spatafora J.W."/>
            <person name="Aime M.C."/>
        </authorList>
    </citation>
    <scope>NUCLEOTIDE SEQUENCE [LARGE SCALE GENOMIC DNA]</scope>
    <source>
        <strain evidence="4 5">MCA 4718</strain>
    </source>
</reference>
<dbReference type="AlphaFoldDB" id="A0A316U6B0"/>
<dbReference type="SUPFAM" id="SSF47616">
    <property type="entry name" value="GST C-terminal domain-like"/>
    <property type="match status" value="1"/>
</dbReference>
<dbReference type="Gene3D" id="3.40.30.10">
    <property type="entry name" value="Glutaredoxin"/>
    <property type="match status" value="1"/>
</dbReference>
<evidence type="ECO:0000313" key="5">
    <source>
        <dbReference type="Proteomes" id="UP000245942"/>
    </source>
</evidence>
<feature type="domain" description="Glutathione S-transferase UstS-like C-terminal" evidence="3">
    <location>
        <begin position="158"/>
        <end position="267"/>
    </location>
</feature>
<dbReference type="InterPro" id="IPR054416">
    <property type="entry name" value="GST_UstS-like_C"/>
</dbReference>
<organism evidence="4 5">
    <name type="scientific">Pseudomicrostroma glucosiphilum</name>
    <dbReference type="NCBI Taxonomy" id="1684307"/>
    <lineage>
        <taxon>Eukaryota</taxon>
        <taxon>Fungi</taxon>
        <taxon>Dikarya</taxon>
        <taxon>Basidiomycota</taxon>
        <taxon>Ustilaginomycotina</taxon>
        <taxon>Exobasidiomycetes</taxon>
        <taxon>Microstromatales</taxon>
        <taxon>Microstromatales incertae sedis</taxon>
        <taxon>Pseudomicrostroma</taxon>
    </lineage>
</organism>
<feature type="domain" description="GST N-terminal" evidence="2">
    <location>
        <begin position="66"/>
        <end position="131"/>
    </location>
</feature>
<evidence type="ECO:0000259" key="3">
    <source>
        <dbReference type="Pfam" id="PF22041"/>
    </source>
</evidence>
<dbReference type="InterPro" id="IPR036249">
    <property type="entry name" value="Thioredoxin-like_sf"/>
</dbReference>
<proteinExistence type="predicted"/>
<feature type="region of interest" description="Disordered" evidence="1">
    <location>
        <begin position="1"/>
        <end position="43"/>
    </location>
</feature>
<dbReference type="RefSeq" id="XP_025347957.1">
    <property type="nucleotide sequence ID" value="XM_025490927.1"/>
</dbReference>
<sequence length="300" mass="32778">MSSATDLAETKHAGEDGSTLEAPPAEPQPQRPQPPLSTKTSRSLSASTDGLVLFDLTNEVGGTLAFSPHCMKSIIDLKLLGVGYERQRLSFVQVRRDLEKRIGQGVTVPSLELSDGSHLTDSWKIAEYLEAKHPRGFLLFPNSAVKSYAASLNEFGKLLAPHIGALTIPQIAQKLDEPSREYFIDSKIGQARFGRLSGLGEEEKEGHVQSAKKMLGIVESSLACEAAKADAGSVQSGGNRWLAGTELPSHADACLFGWYCYTRSAGDAATREIWFEHEHLKKWVKDMIQWCGPEITNDLI</sequence>
<dbReference type="GeneID" id="37012661"/>
<dbReference type="EMBL" id="KZ819327">
    <property type="protein sequence ID" value="PWN20797.1"/>
    <property type="molecule type" value="Genomic_DNA"/>
</dbReference>
<dbReference type="Pfam" id="PF13409">
    <property type="entry name" value="GST_N_2"/>
    <property type="match status" value="1"/>
</dbReference>
<dbReference type="Pfam" id="PF22041">
    <property type="entry name" value="GST_C_7"/>
    <property type="match status" value="1"/>
</dbReference>
<dbReference type="OrthoDB" id="4951845at2759"/>
<dbReference type="Proteomes" id="UP000245942">
    <property type="component" value="Unassembled WGS sequence"/>
</dbReference>
<name>A0A316U6B0_9BASI</name>